<evidence type="ECO:0000313" key="1">
    <source>
        <dbReference type="EMBL" id="TDD51490.1"/>
    </source>
</evidence>
<dbReference type="AlphaFoldDB" id="A0A4R4Z2A2"/>
<reference evidence="1 2" key="1">
    <citation type="submission" date="2019-03" db="EMBL/GenBank/DDBJ databases">
        <title>Draft genome sequences of novel Actinobacteria.</title>
        <authorList>
            <person name="Sahin N."/>
            <person name="Ay H."/>
            <person name="Saygin H."/>
        </authorList>
    </citation>
    <scope>NUCLEOTIDE SEQUENCE [LARGE SCALE GENOMIC DNA]</scope>
    <source>
        <strain evidence="1 2">7K502</strain>
    </source>
</reference>
<name>A0A4R4Z2A2_9PSEU</name>
<dbReference type="InterPro" id="IPR056510">
    <property type="entry name" value="WapI"/>
</dbReference>
<dbReference type="Proteomes" id="UP000294947">
    <property type="component" value="Unassembled WGS sequence"/>
</dbReference>
<comment type="caution">
    <text evidence="1">The sequence shown here is derived from an EMBL/GenBank/DDBJ whole genome shotgun (WGS) entry which is preliminary data.</text>
</comment>
<sequence length="133" mass="14465">MAVRVLGRMHPECDDYWDGNWLVSPVSARLGGYAVQIGAALRVDELREFRLGLERLDRRLRGEAVLVSMENWIALTVRCLPNGSLSVAGELDDDMGSGNSLSFAIAGLDQTDIPGMVTALVAIEHAYPVLGRP</sequence>
<organism evidence="1 2">
    <name type="scientific">Saccharopolyspora elongata</name>
    <dbReference type="NCBI Taxonomy" id="2530387"/>
    <lineage>
        <taxon>Bacteria</taxon>
        <taxon>Bacillati</taxon>
        <taxon>Actinomycetota</taxon>
        <taxon>Actinomycetes</taxon>
        <taxon>Pseudonocardiales</taxon>
        <taxon>Pseudonocardiaceae</taxon>
        <taxon>Saccharopolyspora</taxon>
    </lineage>
</organism>
<gene>
    <name evidence="1" type="ORF">E1288_14680</name>
</gene>
<dbReference type="EMBL" id="SMKW01000016">
    <property type="protein sequence ID" value="TDD51490.1"/>
    <property type="molecule type" value="Genomic_DNA"/>
</dbReference>
<dbReference type="Pfam" id="PF24716">
    <property type="entry name" value="WapI"/>
    <property type="match status" value="1"/>
</dbReference>
<evidence type="ECO:0000313" key="2">
    <source>
        <dbReference type="Proteomes" id="UP000294947"/>
    </source>
</evidence>
<protein>
    <submittedName>
        <fullName evidence="1">Uncharacterized protein</fullName>
    </submittedName>
</protein>
<accession>A0A4R4Z2A2</accession>
<keyword evidence="2" id="KW-1185">Reference proteome</keyword>
<proteinExistence type="predicted"/>
<dbReference type="OrthoDB" id="3404075at2"/>